<evidence type="ECO:0000256" key="2">
    <source>
        <dbReference type="ARBA" id="ARBA00022692"/>
    </source>
</evidence>
<keyword evidence="3 7" id="KW-1133">Transmembrane helix</keyword>
<accession>A0A022R1P3</accession>
<gene>
    <name evidence="8" type="ORF">MIMGU_mgv1a027031mg</name>
</gene>
<protein>
    <recommendedName>
        <fullName evidence="10">Major facilitator superfamily (MFS) profile domain-containing protein</fullName>
    </recommendedName>
</protein>
<feature type="transmembrane region" description="Helical" evidence="7">
    <location>
        <begin position="236"/>
        <end position="255"/>
    </location>
</feature>
<dbReference type="eggNOG" id="KOG0255">
    <property type="taxonomic scope" value="Eukaryota"/>
</dbReference>
<dbReference type="GO" id="GO:0022857">
    <property type="term" value="F:transmembrane transporter activity"/>
    <property type="evidence" value="ECO:0007669"/>
    <property type="project" value="InterPro"/>
</dbReference>
<evidence type="ECO:0000256" key="7">
    <source>
        <dbReference type="SAM" id="Phobius"/>
    </source>
</evidence>
<proteinExistence type="inferred from homology"/>
<evidence type="ECO:0000256" key="6">
    <source>
        <dbReference type="ARBA" id="ARBA00049011"/>
    </source>
</evidence>
<dbReference type="InterPro" id="IPR005828">
    <property type="entry name" value="MFS_sugar_transport-like"/>
</dbReference>
<dbReference type="InterPro" id="IPR036259">
    <property type="entry name" value="MFS_trans_sf"/>
</dbReference>
<evidence type="ECO:0000256" key="1">
    <source>
        <dbReference type="ARBA" id="ARBA00004141"/>
    </source>
</evidence>
<comment type="subcellular location">
    <subcellularLocation>
        <location evidence="1">Membrane</location>
        <topology evidence="1">Multi-pass membrane protein</topology>
    </subcellularLocation>
</comment>
<evidence type="ECO:0000313" key="8">
    <source>
        <dbReference type="EMBL" id="EYU33503.1"/>
    </source>
</evidence>
<feature type="transmembrane region" description="Helical" evidence="7">
    <location>
        <begin position="178"/>
        <end position="198"/>
    </location>
</feature>
<reference evidence="8 9" key="1">
    <citation type="journal article" date="2013" name="Proc. Natl. Acad. Sci. U.S.A.">
        <title>Fine-scale variation in meiotic recombination in Mimulus inferred from population shotgun sequencing.</title>
        <authorList>
            <person name="Hellsten U."/>
            <person name="Wright K.M."/>
            <person name="Jenkins J."/>
            <person name="Shu S."/>
            <person name="Yuan Y."/>
            <person name="Wessler S.R."/>
            <person name="Schmutz J."/>
            <person name="Willis J.H."/>
            <person name="Rokhsar D.S."/>
        </authorList>
    </citation>
    <scope>NUCLEOTIDE SEQUENCE [LARGE SCALE GENOMIC DNA]</scope>
    <source>
        <strain evidence="9">cv. DUN x IM62</strain>
    </source>
</reference>
<keyword evidence="9" id="KW-1185">Reference proteome</keyword>
<evidence type="ECO:0000313" key="9">
    <source>
        <dbReference type="Proteomes" id="UP000030748"/>
    </source>
</evidence>
<feature type="transmembrane region" description="Helical" evidence="7">
    <location>
        <begin position="117"/>
        <end position="139"/>
    </location>
</feature>
<dbReference type="Gene3D" id="1.20.1250.20">
    <property type="entry name" value="MFS general substrate transporter like domains"/>
    <property type="match status" value="1"/>
</dbReference>
<sequence length="282" mass="30357">MVAENLVTETSFSCSDSFVLYFSADESPRWLFINGRRKEFAETLRSMSSQKNINLTERFFENCVRKNIDDDRRIYSILLEKKWALRRLAALVVVGFGVGMAFYGMPLGLGSLSFGNLYLSVALNAASELSAEVLLFIVIGKLKRRGSLLGLCLLSGVCGSASVFAVGLKGVEMGLEMVSFFSVCIAFNVLLIYVVELFPTRVRNTAMSVVRGSTLVGGLVGPIVVGVAGGKNGGSLAYSVFGAAIAVCGFTVVLLPETKGKTLCDYMEEEEARDGEAISNGV</sequence>
<organism evidence="8 9">
    <name type="scientific">Erythranthe guttata</name>
    <name type="common">Yellow monkey flower</name>
    <name type="synonym">Mimulus guttatus</name>
    <dbReference type="NCBI Taxonomy" id="4155"/>
    <lineage>
        <taxon>Eukaryota</taxon>
        <taxon>Viridiplantae</taxon>
        <taxon>Streptophyta</taxon>
        <taxon>Embryophyta</taxon>
        <taxon>Tracheophyta</taxon>
        <taxon>Spermatophyta</taxon>
        <taxon>Magnoliopsida</taxon>
        <taxon>eudicotyledons</taxon>
        <taxon>Gunneridae</taxon>
        <taxon>Pentapetalae</taxon>
        <taxon>asterids</taxon>
        <taxon>lamiids</taxon>
        <taxon>Lamiales</taxon>
        <taxon>Phrymaceae</taxon>
        <taxon>Erythranthe</taxon>
    </lineage>
</organism>
<dbReference type="PhylomeDB" id="A0A022R1P3"/>
<dbReference type="Pfam" id="PF00083">
    <property type="entry name" value="Sugar_tr"/>
    <property type="match status" value="1"/>
</dbReference>
<feature type="transmembrane region" description="Helical" evidence="7">
    <location>
        <begin position="88"/>
        <end position="105"/>
    </location>
</feature>
<keyword evidence="4 7" id="KW-0472">Membrane</keyword>
<comment type="similarity">
    <text evidence="5">Belongs to the major facilitator superfamily. Phosphate:H(+) symporter (TC 2.A.1.9) family.</text>
</comment>
<dbReference type="OMA" id="GRTHSWV"/>
<evidence type="ECO:0000256" key="4">
    <source>
        <dbReference type="ARBA" id="ARBA00023136"/>
    </source>
</evidence>
<evidence type="ECO:0008006" key="10">
    <source>
        <dbReference type="Google" id="ProtNLM"/>
    </source>
</evidence>
<dbReference type="SUPFAM" id="SSF103473">
    <property type="entry name" value="MFS general substrate transporter"/>
    <property type="match status" value="1"/>
</dbReference>
<name>A0A022R1P3_ERYGU</name>
<dbReference type="STRING" id="4155.A0A022R1P3"/>
<dbReference type="GO" id="GO:0016020">
    <property type="term" value="C:membrane"/>
    <property type="evidence" value="ECO:0007669"/>
    <property type="project" value="UniProtKB-SubCell"/>
</dbReference>
<dbReference type="KEGG" id="egt:105962345"/>
<dbReference type="PANTHER" id="PTHR24064">
    <property type="entry name" value="SOLUTE CARRIER FAMILY 22 MEMBER"/>
    <property type="match status" value="1"/>
</dbReference>
<dbReference type="AlphaFoldDB" id="A0A022R1P3"/>
<dbReference type="Proteomes" id="UP000030748">
    <property type="component" value="Unassembled WGS sequence"/>
</dbReference>
<feature type="transmembrane region" description="Helical" evidence="7">
    <location>
        <begin position="146"/>
        <end position="166"/>
    </location>
</feature>
<dbReference type="OrthoDB" id="5296287at2759"/>
<feature type="transmembrane region" description="Helical" evidence="7">
    <location>
        <begin position="210"/>
        <end position="230"/>
    </location>
</feature>
<keyword evidence="2 7" id="KW-0812">Transmembrane</keyword>
<dbReference type="EMBL" id="KI630762">
    <property type="protein sequence ID" value="EYU33503.1"/>
    <property type="molecule type" value="Genomic_DNA"/>
</dbReference>
<comment type="catalytic activity">
    <reaction evidence="6">
        <text>phosphate(in) + H(+)(in) = phosphate(out) + H(+)(out)</text>
        <dbReference type="Rhea" id="RHEA:29939"/>
        <dbReference type="ChEBI" id="CHEBI:15378"/>
        <dbReference type="ChEBI" id="CHEBI:43474"/>
    </reaction>
    <physiologicalReaction direction="right-to-left" evidence="6">
        <dbReference type="Rhea" id="RHEA:29941"/>
    </physiologicalReaction>
</comment>
<evidence type="ECO:0000256" key="5">
    <source>
        <dbReference type="ARBA" id="ARBA00044504"/>
    </source>
</evidence>
<evidence type="ECO:0000256" key="3">
    <source>
        <dbReference type="ARBA" id="ARBA00022989"/>
    </source>
</evidence>